<organism evidence="2 3">
    <name type="scientific">Methanoculleus chikugoensis</name>
    <dbReference type="NCBI Taxonomy" id="118126"/>
    <lineage>
        <taxon>Archaea</taxon>
        <taxon>Methanobacteriati</taxon>
        <taxon>Methanobacteriota</taxon>
        <taxon>Stenosarchaea group</taxon>
        <taxon>Methanomicrobia</taxon>
        <taxon>Methanomicrobiales</taxon>
        <taxon>Methanomicrobiaceae</taxon>
        <taxon>Methanoculleus</taxon>
    </lineage>
</organism>
<evidence type="ECO:0000313" key="2">
    <source>
        <dbReference type="EMBL" id="BBL68608.1"/>
    </source>
</evidence>
<accession>A0ABM7H725</accession>
<evidence type="ECO:0000313" key="3">
    <source>
        <dbReference type="Proteomes" id="UP000824969"/>
    </source>
</evidence>
<dbReference type="Proteomes" id="UP000824969">
    <property type="component" value="Chromosome"/>
</dbReference>
<keyword evidence="3" id="KW-1185">Reference proteome</keyword>
<gene>
    <name evidence="2" type="ORF">MchiMG62_17890</name>
</gene>
<protein>
    <submittedName>
        <fullName evidence="2">Uncharacterized protein</fullName>
    </submittedName>
</protein>
<proteinExistence type="predicted"/>
<feature type="region of interest" description="Disordered" evidence="1">
    <location>
        <begin position="19"/>
        <end position="46"/>
    </location>
</feature>
<dbReference type="GeneID" id="66131318"/>
<dbReference type="EMBL" id="AP019781">
    <property type="protein sequence ID" value="BBL68608.1"/>
    <property type="molecule type" value="Genomic_DNA"/>
</dbReference>
<reference evidence="2 3" key="1">
    <citation type="submission" date="2019-06" db="EMBL/GenBank/DDBJ databases">
        <title>Complete genome sequence of Methanoculleus chikugoensis strain MG62.</title>
        <authorList>
            <person name="Asakawa S."/>
            <person name="Dianou D."/>
        </authorList>
    </citation>
    <scope>NUCLEOTIDE SEQUENCE [LARGE SCALE GENOMIC DNA]</scope>
    <source>
        <strain evidence="2 3">MG62</strain>
    </source>
</reference>
<feature type="compositionally biased region" description="Basic and acidic residues" evidence="1">
    <location>
        <begin position="36"/>
        <end position="46"/>
    </location>
</feature>
<dbReference type="RefSeq" id="WP_221056682.1">
    <property type="nucleotide sequence ID" value="NZ_AP019781.1"/>
</dbReference>
<evidence type="ECO:0000256" key="1">
    <source>
        <dbReference type="SAM" id="MobiDB-lite"/>
    </source>
</evidence>
<sequence length="89" mass="9956">MVMVVTKFLINTGGGRRWISPQRDDPGRGEVVAGRPFEKKGSPMEEKTMIPGLDKIRPAPPEAIISCGMRERRPKRRDVPTGWETAVPE</sequence>
<name>A0ABM7H725_9EURY</name>